<keyword evidence="3" id="KW-0574">Periplasm</keyword>
<evidence type="ECO:0000259" key="6">
    <source>
        <dbReference type="Pfam" id="PF16889"/>
    </source>
</evidence>
<proteinExistence type="predicted"/>
<evidence type="ECO:0000256" key="1">
    <source>
        <dbReference type="ARBA" id="ARBA00004418"/>
    </source>
</evidence>
<comment type="subcellular location">
    <subcellularLocation>
        <location evidence="1">Periplasm</location>
    </subcellularLocation>
</comment>
<dbReference type="STRING" id="680026.AB733_12430"/>
<dbReference type="SUPFAM" id="SSF48230">
    <property type="entry name" value="Chondroitin AC/alginate lyase"/>
    <property type="match status" value="1"/>
</dbReference>
<dbReference type="EMBL" id="PYLZ01000009">
    <property type="protein sequence ID" value="PSW23316.1"/>
    <property type="molecule type" value="Genomic_DNA"/>
</dbReference>
<keyword evidence="4" id="KW-0456">Lyase</keyword>
<evidence type="ECO:0000256" key="2">
    <source>
        <dbReference type="ARBA" id="ARBA00022729"/>
    </source>
</evidence>
<dbReference type="InterPro" id="IPR012480">
    <property type="entry name" value="Hepar_II_III_C"/>
</dbReference>
<dbReference type="PANTHER" id="PTHR39210">
    <property type="entry name" value="HEPARIN-SULFATE LYASE"/>
    <property type="match status" value="1"/>
</dbReference>
<evidence type="ECO:0000256" key="3">
    <source>
        <dbReference type="ARBA" id="ARBA00022764"/>
    </source>
</evidence>
<dbReference type="Pfam" id="PF07940">
    <property type="entry name" value="Hepar_II_III_C"/>
    <property type="match status" value="1"/>
</dbReference>
<evidence type="ECO:0000313" key="8">
    <source>
        <dbReference type="Proteomes" id="UP000240481"/>
    </source>
</evidence>
<evidence type="ECO:0000256" key="4">
    <source>
        <dbReference type="ARBA" id="ARBA00023239"/>
    </source>
</evidence>
<dbReference type="GO" id="GO:0042597">
    <property type="term" value="C:periplasmic space"/>
    <property type="evidence" value="ECO:0007669"/>
    <property type="project" value="UniProtKB-SubCell"/>
</dbReference>
<dbReference type="Gene3D" id="2.70.98.70">
    <property type="match status" value="1"/>
</dbReference>
<sequence length="605" mass="69485">MSRLVYLVVTTYRLGVVNVMRLLVYRFALFIGLKRVEALGQDPVSGVLFRPIRHLTECKSHQHYELVPFGWMPKQCVTQLKWDRNILTGCRFSGMRRPWFSLSDFDSNIGDIKGIWEVSRFNWALGLAKDYLAGRDAALEELNATAKSWMDQNEPYLGPNWKCGQEASIRVMHLAFTAKLLNQVHQPEPTLLALVKAHLQRIAPTISYAVAQDNNHGTSEAAALFIGGSWLVINGDESGERWQKLGRKWLENRAKRLIAKDGTFSQYSANYHRVMLDTYSMAELWRRELELTPFTTELTKRISLATQWLYQLVEPSTGDAPNLGHNDGAHLLQLTDTDYRDFRPSVQLASVVFLQASAWQEDGKYDEVLSLLQLRPPQKNLQTQTSFHFDQGGYIGLRNKSGAFAFFNYPKFRFRPAQNDALHVDLWRDGVNLLRDGGTFSYNAGQDYIDYYGGTQSHNTIQFDEHEQMPRISRFLLGSWLKAKNVNFDEQLLTGQAGYRDYLGCEHHRKIVLSETSLTVTDQVQGIKNKAILRWRLNPDNWVVQGHKVTNGNHEIKMDSDVKIDRLEIVEGRESRYYYQETSIPVLEVEISSDGNITTEYQFHS</sequence>
<dbReference type="Pfam" id="PF16889">
    <property type="entry name" value="Hepar_II_III_N"/>
    <property type="match status" value="1"/>
</dbReference>
<dbReference type="InterPro" id="IPR008929">
    <property type="entry name" value="Chondroitin_lyas"/>
</dbReference>
<dbReference type="GO" id="GO:0016829">
    <property type="term" value="F:lyase activity"/>
    <property type="evidence" value="ECO:0007669"/>
    <property type="project" value="UniProtKB-KW"/>
</dbReference>
<name>A0A0J8VA06_9GAMM</name>
<reference evidence="7 8" key="1">
    <citation type="submission" date="2018-01" db="EMBL/GenBank/DDBJ databases">
        <title>Whole genome sequencing of Histamine producing bacteria.</title>
        <authorList>
            <person name="Butler K."/>
        </authorList>
    </citation>
    <scope>NUCLEOTIDE SEQUENCE [LARGE SCALE GENOMIC DNA]</scope>
    <source>
        <strain evidence="7 8">DSM 24669</strain>
    </source>
</reference>
<evidence type="ECO:0000313" key="7">
    <source>
        <dbReference type="EMBL" id="PSW23316.1"/>
    </source>
</evidence>
<dbReference type="Gene3D" id="1.50.10.100">
    <property type="entry name" value="Chondroitin AC/alginate lyase"/>
    <property type="match status" value="1"/>
</dbReference>
<protein>
    <submittedName>
        <fullName evidence="7">Heparinase</fullName>
    </submittedName>
</protein>
<accession>A0A0J8VA06</accession>
<dbReference type="OrthoDB" id="9763014at2"/>
<keyword evidence="8" id="KW-1185">Reference proteome</keyword>
<comment type="caution">
    <text evidence="7">The sequence shown here is derived from an EMBL/GenBank/DDBJ whole genome shotgun (WGS) entry which is preliminary data.</text>
</comment>
<dbReference type="PANTHER" id="PTHR39210:SF1">
    <property type="entry name" value="HEPARIN-SULFATE LYASE"/>
    <property type="match status" value="1"/>
</dbReference>
<gene>
    <name evidence="7" type="ORF">C9I94_17000</name>
</gene>
<evidence type="ECO:0000259" key="5">
    <source>
        <dbReference type="Pfam" id="PF07940"/>
    </source>
</evidence>
<dbReference type="AlphaFoldDB" id="A0A0J8VA06"/>
<dbReference type="InterPro" id="IPR031680">
    <property type="entry name" value="Hepar_II_III_N"/>
</dbReference>
<keyword evidence="2" id="KW-0732">Signal</keyword>
<organism evidence="7 8">
    <name type="scientific">Photobacterium swingsii</name>
    <dbReference type="NCBI Taxonomy" id="680026"/>
    <lineage>
        <taxon>Bacteria</taxon>
        <taxon>Pseudomonadati</taxon>
        <taxon>Pseudomonadota</taxon>
        <taxon>Gammaproteobacteria</taxon>
        <taxon>Vibrionales</taxon>
        <taxon>Vibrionaceae</taxon>
        <taxon>Photobacterium</taxon>
    </lineage>
</organism>
<feature type="domain" description="Heparin-sulfate lyase N-terminal" evidence="6">
    <location>
        <begin position="116"/>
        <end position="317"/>
    </location>
</feature>
<feature type="domain" description="Heparinase II/III-like C-terminal" evidence="5">
    <location>
        <begin position="383"/>
        <end position="548"/>
    </location>
</feature>
<dbReference type="Proteomes" id="UP000240481">
    <property type="component" value="Unassembled WGS sequence"/>
</dbReference>